<protein>
    <submittedName>
        <fullName evidence="5">Putative ABC transporter ATP-binding protein YjjK</fullName>
    </submittedName>
</protein>
<keyword evidence="2 5" id="KW-0067">ATP-binding</keyword>
<dbReference type="AlphaFoldDB" id="A0A2T0BPY2"/>
<dbReference type="Gene3D" id="3.40.50.300">
    <property type="entry name" value="P-loop containing nucleotide triphosphate hydrolases"/>
    <property type="match status" value="2"/>
</dbReference>
<evidence type="ECO:0000313" key="5">
    <source>
        <dbReference type="EMBL" id="PRR85933.1"/>
    </source>
</evidence>
<evidence type="ECO:0000313" key="6">
    <source>
        <dbReference type="Proteomes" id="UP000237798"/>
    </source>
</evidence>
<keyword evidence="1" id="KW-0547">Nucleotide-binding</keyword>
<dbReference type="Proteomes" id="UP000237798">
    <property type="component" value="Unassembled WGS sequence"/>
</dbReference>
<gene>
    <name evidence="5" type="primary">yjjK_1</name>
    <name evidence="5" type="ORF">CLLU_11370</name>
</gene>
<keyword evidence="6" id="KW-1185">Reference proteome</keyword>
<evidence type="ECO:0000256" key="3">
    <source>
        <dbReference type="SAM" id="Coils"/>
    </source>
</evidence>
<evidence type="ECO:0000259" key="4">
    <source>
        <dbReference type="PROSITE" id="PS50893"/>
    </source>
</evidence>
<dbReference type="NCBIfam" id="NF000167">
    <property type="entry name" value="ABCF_Lsa_all"/>
    <property type="match status" value="1"/>
</dbReference>
<dbReference type="NCBIfam" id="NF000355">
    <property type="entry name" value="ribo_prot_ABC_F"/>
    <property type="match status" value="1"/>
</dbReference>
<dbReference type="Pfam" id="PF00005">
    <property type="entry name" value="ABC_tran"/>
    <property type="match status" value="2"/>
</dbReference>
<dbReference type="SUPFAM" id="SSF52540">
    <property type="entry name" value="P-loop containing nucleoside triphosphate hydrolases"/>
    <property type="match status" value="2"/>
</dbReference>
<dbReference type="InterPro" id="IPR017871">
    <property type="entry name" value="ABC_transporter-like_CS"/>
</dbReference>
<feature type="domain" description="ABC transporter" evidence="4">
    <location>
        <begin position="4"/>
        <end position="213"/>
    </location>
</feature>
<comment type="caution">
    <text evidence="5">The sequence shown here is derived from an EMBL/GenBank/DDBJ whole genome shotgun (WGS) entry which is preliminary data.</text>
</comment>
<evidence type="ECO:0000256" key="1">
    <source>
        <dbReference type="ARBA" id="ARBA00022741"/>
    </source>
</evidence>
<dbReference type="GO" id="GO:0005524">
    <property type="term" value="F:ATP binding"/>
    <property type="evidence" value="ECO:0007669"/>
    <property type="project" value="UniProtKB-KW"/>
</dbReference>
<proteinExistence type="predicted"/>
<dbReference type="PROSITE" id="PS00211">
    <property type="entry name" value="ABC_TRANSPORTER_1"/>
    <property type="match status" value="2"/>
</dbReference>
<dbReference type="PANTHER" id="PTHR42855">
    <property type="entry name" value="ABC TRANSPORTER ATP-BINDING SUBUNIT"/>
    <property type="match status" value="1"/>
</dbReference>
<dbReference type="SMART" id="SM00382">
    <property type="entry name" value="AAA"/>
    <property type="match status" value="2"/>
</dbReference>
<dbReference type="GO" id="GO:0016887">
    <property type="term" value="F:ATP hydrolysis activity"/>
    <property type="evidence" value="ECO:0007669"/>
    <property type="project" value="InterPro"/>
</dbReference>
<dbReference type="CDD" id="cd03221">
    <property type="entry name" value="ABCF_EF-3"/>
    <property type="match status" value="2"/>
</dbReference>
<organism evidence="5 6">
    <name type="scientific">Clostridium luticellarii</name>
    <dbReference type="NCBI Taxonomy" id="1691940"/>
    <lineage>
        <taxon>Bacteria</taxon>
        <taxon>Bacillati</taxon>
        <taxon>Bacillota</taxon>
        <taxon>Clostridia</taxon>
        <taxon>Eubacteriales</taxon>
        <taxon>Clostridiaceae</taxon>
        <taxon>Clostridium</taxon>
    </lineage>
</organism>
<reference evidence="5 6" key="1">
    <citation type="submission" date="2018-03" db="EMBL/GenBank/DDBJ databases">
        <title>Genome sequence of Clostridium luticellarii DSM 29923.</title>
        <authorList>
            <person name="Poehlein A."/>
            <person name="Daniel R."/>
        </authorList>
    </citation>
    <scope>NUCLEOTIDE SEQUENCE [LARGE SCALE GENOMIC DNA]</scope>
    <source>
        <strain evidence="5 6">DSM 29923</strain>
    </source>
</reference>
<dbReference type="PROSITE" id="PS50893">
    <property type="entry name" value="ABC_TRANSPORTER_2"/>
    <property type="match status" value="2"/>
</dbReference>
<feature type="coiled-coil region" evidence="3">
    <location>
        <begin position="263"/>
        <end position="290"/>
    </location>
</feature>
<keyword evidence="3" id="KW-0175">Coiled coil</keyword>
<dbReference type="InterPro" id="IPR003439">
    <property type="entry name" value="ABC_transporter-like_ATP-bd"/>
</dbReference>
<sequence length="494" mass="56799">MSLINVTNLTFAYEDSYDNIFENISFQIDTDWKLGFTGRNGRGKTTFLNLLLGKYEYNGNISADVTFEYFPYKVQEQGNFTIDIIREISPNSMDWEIIKELSLLDMDYDALYRQFYTLSKGEQTKALLAAMFLKENSFLLIDEPTNHLDVEARKKLSNYLKKKKGFILISHDRYFLDNCVDHILAINRTNIEIQKGNFSSWWRNKDLQDGFELAENEKLKKNISRLSSSAKRTSAWSDSVESSKYGAANSGSKLDKGYVGHKAAKVMKRAKNIEARQQNMIEEKSRLLKNIESNESLKIVPLTFHGKKLVELADVSIQYDNRIICEAVSFTIEQGERIAVQGKNGSGKSSILKLIYGEKIPHNGIVRKSSQLIISYVSQDTSDLYGNLSEYADKYCIEESLFKSILRKLDFSREQFEKNIQDFSGGQKKKVLIARSLCEQAHLYIWDEPLNFIDVISRMQIEKLLIEYQPTILFVEHDIAFCENVATKTIKLKG</sequence>
<evidence type="ECO:0000256" key="2">
    <source>
        <dbReference type="ARBA" id="ARBA00022840"/>
    </source>
</evidence>
<dbReference type="OrthoDB" id="9801441at2"/>
<dbReference type="RefSeq" id="WP_106008601.1">
    <property type="nucleotide sequence ID" value="NZ_PVXP01000010.1"/>
</dbReference>
<dbReference type="InterPro" id="IPR027417">
    <property type="entry name" value="P-loop_NTPase"/>
</dbReference>
<accession>A0A2T0BPY2</accession>
<name>A0A2T0BPY2_9CLOT</name>
<feature type="domain" description="ABC transporter" evidence="4">
    <location>
        <begin position="310"/>
        <end position="494"/>
    </location>
</feature>
<dbReference type="EMBL" id="PVXP01000010">
    <property type="protein sequence ID" value="PRR85933.1"/>
    <property type="molecule type" value="Genomic_DNA"/>
</dbReference>
<dbReference type="InterPro" id="IPR051309">
    <property type="entry name" value="ABCF_ATPase"/>
</dbReference>
<dbReference type="PANTHER" id="PTHR42855:SF2">
    <property type="entry name" value="DRUG RESISTANCE ABC TRANSPORTER,ATP-BINDING PROTEIN"/>
    <property type="match status" value="1"/>
</dbReference>
<dbReference type="InterPro" id="IPR003593">
    <property type="entry name" value="AAA+_ATPase"/>
</dbReference>